<dbReference type="Gene3D" id="3.30.1380.20">
    <property type="entry name" value="Trafficking protein particle complex subunit 3"/>
    <property type="match status" value="1"/>
</dbReference>
<name>A0A3P6SEM0_ANISI</name>
<dbReference type="InterPro" id="IPR024096">
    <property type="entry name" value="NO_sig/Golgi_transp_ligand-bd"/>
</dbReference>
<proteinExistence type="inferred from homology"/>
<dbReference type="Proteomes" id="UP000267096">
    <property type="component" value="Unassembled WGS sequence"/>
</dbReference>
<dbReference type="SUPFAM" id="SSF111126">
    <property type="entry name" value="Ligand-binding domain in the NO signalling and Golgi transport"/>
    <property type="match status" value="1"/>
</dbReference>
<dbReference type="GO" id="GO:0006888">
    <property type="term" value="P:endoplasmic reticulum to Golgi vesicle-mediated transport"/>
    <property type="evidence" value="ECO:0007669"/>
    <property type="project" value="TreeGrafter"/>
</dbReference>
<evidence type="ECO:0000313" key="4">
    <source>
        <dbReference type="Proteomes" id="UP000267096"/>
    </source>
</evidence>
<reference evidence="3 4" key="1">
    <citation type="submission" date="2018-11" db="EMBL/GenBank/DDBJ databases">
        <authorList>
            <consortium name="Pathogen Informatics"/>
        </authorList>
    </citation>
    <scope>NUCLEOTIDE SEQUENCE [LARGE SCALE GENOMIC DNA]</scope>
</reference>
<dbReference type="Pfam" id="PF04051">
    <property type="entry name" value="TRAPP"/>
    <property type="match status" value="1"/>
</dbReference>
<dbReference type="PANTHER" id="PTHR12817">
    <property type="entry name" value="TRAFFICKING PROTEIN PARTICLE COMPLEX SUBUNIT 6B"/>
    <property type="match status" value="1"/>
</dbReference>
<protein>
    <submittedName>
        <fullName evidence="3">Uncharacterized protein</fullName>
    </submittedName>
</protein>
<dbReference type="PANTHER" id="PTHR12817:SF0">
    <property type="entry name" value="GEO08327P1"/>
    <property type="match status" value="1"/>
</dbReference>
<accession>A0A3P6SEM0</accession>
<dbReference type="InterPro" id="IPR037992">
    <property type="entry name" value="TRAPPC6/Trs33"/>
</dbReference>
<keyword evidence="4" id="KW-1185">Reference proteome</keyword>
<evidence type="ECO:0000256" key="2">
    <source>
        <dbReference type="ARBA" id="ARBA00006218"/>
    </source>
</evidence>
<comment type="subcellular location">
    <subcellularLocation>
        <location evidence="1">Golgi apparatus</location>
        <location evidence="1">cis-Golgi network</location>
    </subcellularLocation>
</comment>
<sequence>MAESAMYLAFPCGVVRGALCNIGIPSLVTSSVESLPAVKFHVHVQQKP</sequence>
<evidence type="ECO:0000313" key="3">
    <source>
        <dbReference type="EMBL" id="VDK74382.1"/>
    </source>
</evidence>
<dbReference type="InterPro" id="IPR007194">
    <property type="entry name" value="TRAPP_component"/>
</dbReference>
<dbReference type="EMBL" id="UYRR01038733">
    <property type="protein sequence ID" value="VDK74382.1"/>
    <property type="molecule type" value="Genomic_DNA"/>
</dbReference>
<evidence type="ECO:0000256" key="1">
    <source>
        <dbReference type="ARBA" id="ARBA00004222"/>
    </source>
</evidence>
<dbReference type="GO" id="GO:0005801">
    <property type="term" value="C:cis-Golgi network"/>
    <property type="evidence" value="ECO:0007669"/>
    <property type="project" value="TreeGrafter"/>
</dbReference>
<dbReference type="GO" id="GO:0005802">
    <property type="term" value="C:trans-Golgi network"/>
    <property type="evidence" value="ECO:0007669"/>
    <property type="project" value="TreeGrafter"/>
</dbReference>
<dbReference type="AlphaFoldDB" id="A0A3P6SEM0"/>
<dbReference type="GO" id="GO:0030008">
    <property type="term" value="C:TRAPP complex"/>
    <property type="evidence" value="ECO:0007669"/>
    <property type="project" value="TreeGrafter"/>
</dbReference>
<gene>
    <name evidence="3" type="ORF">ASIM_LOCUS20116</name>
</gene>
<comment type="similarity">
    <text evidence="2">Belongs to the TRAPP small subunits family. BET3 subfamily.</text>
</comment>
<organism evidence="3 4">
    <name type="scientific">Anisakis simplex</name>
    <name type="common">Herring worm</name>
    <dbReference type="NCBI Taxonomy" id="6269"/>
    <lineage>
        <taxon>Eukaryota</taxon>
        <taxon>Metazoa</taxon>
        <taxon>Ecdysozoa</taxon>
        <taxon>Nematoda</taxon>
        <taxon>Chromadorea</taxon>
        <taxon>Rhabditida</taxon>
        <taxon>Spirurina</taxon>
        <taxon>Ascaridomorpha</taxon>
        <taxon>Ascaridoidea</taxon>
        <taxon>Anisakidae</taxon>
        <taxon>Anisakis</taxon>
        <taxon>Anisakis simplex complex</taxon>
    </lineage>
</organism>
<dbReference type="OrthoDB" id="941624at2759"/>